<dbReference type="InterPro" id="IPR005714">
    <property type="entry name" value="ATPase_T3SS_FliI/YscN"/>
</dbReference>
<accession>A0A5E4SNL8</accession>
<dbReference type="FunFam" id="3.40.50.12240:FF:000002">
    <property type="entry name" value="Flagellum-specific ATP synthase FliI"/>
    <property type="match status" value="1"/>
</dbReference>
<dbReference type="CDD" id="cd01136">
    <property type="entry name" value="ATPase_flagellum-secretory_path_III"/>
    <property type="match status" value="1"/>
</dbReference>
<dbReference type="InterPro" id="IPR020003">
    <property type="entry name" value="ATPase_a/bsu_AS"/>
</dbReference>
<dbReference type="InterPro" id="IPR050053">
    <property type="entry name" value="ATPase_alpha/beta_chains"/>
</dbReference>
<dbReference type="Pfam" id="PF18269">
    <property type="entry name" value="T3SS_ATPase_C"/>
    <property type="match status" value="1"/>
</dbReference>
<keyword evidence="4" id="KW-0547">Nucleotide-binding</keyword>
<proteinExistence type="predicted"/>
<evidence type="ECO:0000313" key="11">
    <source>
        <dbReference type="Proteomes" id="UP000382577"/>
    </source>
</evidence>
<dbReference type="InterPro" id="IPR040627">
    <property type="entry name" value="T3SS_ATPase_C"/>
</dbReference>
<dbReference type="AlphaFoldDB" id="A0A5E4SNL8"/>
<sequence length="435" mass="47081">MSKPIRSPWIRHSAQLSKLHGSVIHAPLRRTFIGERCDVVRDPHQPDTRLCQAQTIGFSHQDAILSILGNTQGIPRDAWIIPSGRGTSLPLGDDALGTAIDSEGRVIARLAPPHHRVAQTGTLNLDAMPPALSCRRSINRVFETGVRAIDGLLTCGVGQRVGIFAGAGGGKTTLMSMLIAHASADVYVVGLVGERGREASEFIDHGIPSEKRDRTILVCSTSDRPPAERRNAAHFATAIAEHYRDSGLNVLLIVDSITRYARALRDIALSAGEPPARRGFPASVFDALPTLLERPGAVEQGSITAFYTVLLEDEDLGDPVGEEVRSILDGHIYLSRKLAERGHFPAIDALKSTSRVMNRIVEAEHRGAASALRGKLAKLADLQLALDLGEYQPGRDAEVDALLDARPAIDAWLRQDIDESSAFDHTLEGLHVLTR</sequence>
<dbReference type="GO" id="GO:0030254">
    <property type="term" value="P:protein secretion by the type III secretion system"/>
    <property type="evidence" value="ECO:0007669"/>
    <property type="project" value="InterPro"/>
</dbReference>
<dbReference type="PANTHER" id="PTHR15184:SF9">
    <property type="entry name" value="SPI-1 TYPE 3 SECRETION SYSTEM ATPASE"/>
    <property type="match status" value="1"/>
</dbReference>
<dbReference type="GO" id="GO:0030257">
    <property type="term" value="C:type III protein secretion system complex"/>
    <property type="evidence" value="ECO:0007669"/>
    <property type="project" value="InterPro"/>
</dbReference>
<keyword evidence="7" id="KW-1278">Translocase</keyword>
<evidence type="ECO:0000256" key="6">
    <source>
        <dbReference type="ARBA" id="ARBA00022927"/>
    </source>
</evidence>
<protein>
    <submittedName>
        <fullName evidence="10">ATP synthase</fullName>
    </submittedName>
</protein>
<dbReference type="NCBIfam" id="TIGR01026">
    <property type="entry name" value="fliI_yscN"/>
    <property type="match status" value="1"/>
</dbReference>
<organism evidence="10 11">
    <name type="scientific">Pandoraea fibrosis</name>
    <dbReference type="NCBI Taxonomy" id="1891094"/>
    <lineage>
        <taxon>Bacteria</taxon>
        <taxon>Pseudomonadati</taxon>
        <taxon>Pseudomonadota</taxon>
        <taxon>Betaproteobacteria</taxon>
        <taxon>Burkholderiales</taxon>
        <taxon>Burkholderiaceae</taxon>
        <taxon>Pandoraea</taxon>
    </lineage>
</organism>
<keyword evidence="3" id="KW-0963">Cytoplasm</keyword>
<keyword evidence="5" id="KW-0067">ATP-binding</keyword>
<dbReference type="Gene3D" id="3.40.50.12240">
    <property type="match status" value="1"/>
</dbReference>
<name>A0A5E4SNL8_9BURK</name>
<evidence type="ECO:0000256" key="1">
    <source>
        <dbReference type="ARBA" id="ARBA00004496"/>
    </source>
</evidence>
<keyword evidence="2" id="KW-0813">Transport</keyword>
<gene>
    <name evidence="10" type="ORF">PFI31113_00887</name>
</gene>
<evidence type="ECO:0000256" key="7">
    <source>
        <dbReference type="ARBA" id="ARBA00022967"/>
    </source>
</evidence>
<dbReference type="PROSITE" id="PS00152">
    <property type="entry name" value="ATPASE_ALPHA_BETA"/>
    <property type="match status" value="1"/>
</dbReference>
<dbReference type="PANTHER" id="PTHR15184">
    <property type="entry name" value="ATP SYNTHASE"/>
    <property type="match status" value="1"/>
</dbReference>
<evidence type="ECO:0000256" key="3">
    <source>
        <dbReference type="ARBA" id="ARBA00022490"/>
    </source>
</evidence>
<evidence type="ECO:0000256" key="2">
    <source>
        <dbReference type="ARBA" id="ARBA00022448"/>
    </source>
</evidence>
<dbReference type="GO" id="GO:0016887">
    <property type="term" value="F:ATP hydrolysis activity"/>
    <property type="evidence" value="ECO:0007669"/>
    <property type="project" value="InterPro"/>
</dbReference>
<dbReference type="SMART" id="SM00382">
    <property type="entry name" value="AAA"/>
    <property type="match status" value="1"/>
</dbReference>
<dbReference type="SUPFAM" id="SSF52540">
    <property type="entry name" value="P-loop containing nucleoside triphosphate hydrolases"/>
    <property type="match status" value="1"/>
</dbReference>
<evidence type="ECO:0000313" key="10">
    <source>
        <dbReference type="EMBL" id="VVD76681.1"/>
    </source>
</evidence>
<comment type="catalytic activity">
    <reaction evidence="8">
        <text>ATP + H2O + cellular proteinSide 1 = ADP + phosphate + cellular proteinSide 2.</text>
        <dbReference type="EC" id="7.4.2.8"/>
    </reaction>
</comment>
<dbReference type="InterPro" id="IPR027417">
    <property type="entry name" value="P-loop_NTPase"/>
</dbReference>
<dbReference type="GO" id="GO:0005737">
    <property type="term" value="C:cytoplasm"/>
    <property type="evidence" value="ECO:0007669"/>
    <property type="project" value="UniProtKB-SubCell"/>
</dbReference>
<dbReference type="Pfam" id="PF00006">
    <property type="entry name" value="ATP-synt_ab"/>
    <property type="match status" value="1"/>
</dbReference>
<keyword evidence="6" id="KW-0653">Protein transport</keyword>
<reference evidence="10 11" key="1">
    <citation type="submission" date="2019-08" db="EMBL/GenBank/DDBJ databases">
        <authorList>
            <person name="Peeters C."/>
        </authorList>
    </citation>
    <scope>NUCLEOTIDE SEQUENCE [LARGE SCALE GENOMIC DNA]</scope>
    <source>
        <strain evidence="10 11">LMG 31113</strain>
    </source>
</reference>
<evidence type="ECO:0000256" key="8">
    <source>
        <dbReference type="ARBA" id="ARBA00034006"/>
    </source>
</evidence>
<dbReference type="InterPro" id="IPR000194">
    <property type="entry name" value="ATPase_F1/V1/A1_a/bsu_nucl-bd"/>
</dbReference>
<dbReference type="InterPro" id="IPR003593">
    <property type="entry name" value="AAA+_ATPase"/>
</dbReference>
<dbReference type="GO" id="GO:0008564">
    <property type="term" value="F:protein-exporting ATPase activity"/>
    <property type="evidence" value="ECO:0007669"/>
    <property type="project" value="UniProtKB-EC"/>
</dbReference>
<evidence type="ECO:0000259" key="9">
    <source>
        <dbReference type="SMART" id="SM00382"/>
    </source>
</evidence>
<dbReference type="RefSeq" id="WP_224785819.1">
    <property type="nucleotide sequence ID" value="NZ_CABPRW010000002.1"/>
</dbReference>
<dbReference type="Proteomes" id="UP000382577">
    <property type="component" value="Unassembled WGS sequence"/>
</dbReference>
<dbReference type="GO" id="GO:0046933">
    <property type="term" value="F:proton-transporting ATP synthase activity, rotational mechanism"/>
    <property type="evidence" value="ECO:0007669"/>
    <property type="project" value="TreeGrafter"/>
</dbReference>
<dbReference type="EMBL" id="CABPRW010000002">
    <property type="protein sequence ID" value="VVD76681.1"/>
    <property type="molecule type" value="Genomic_DNA"/>
</dbReference>
<dbReference type="GO" id="GO:0005524">
    <property type="term" value="F:ATP binding"/>
    <property type="evidence" value="ECO:0007669"/>
    <property type="project" value="UniProtKB-KW"/>
</dbReference>
<evidence type="ECO:0000256" key="4">
    <source>
        <dbReference type="ARBA" id="ARBA00022741"/>
    </source>
</evidence>
<evidence type="ECO:0000256" key="5">
    <source>
        <dbReference type="ARBA" id="ARBA00022840"/>
    </source>
</evidence>
<comment type="subcellular location">
    <subcellularLocation>
        <location evidence="1">Cytoplasm</location>
    </subcellularLocation>
</comment>
<feature type="domain" description="AAA+ ATPase" evidence="9">
    <location>
        <begin position="157"/>
        <end position="338"/>
    </location>
</feature>